<dbReference type="OrthoDB" id="7840545at2"/>
<evidence type="ECO:0000313" key="2">
    <source>
        <dbReference type="EMBL" id="AWB65446.1"/>
    </source>
</evidence>
<dbReference type="Proteomes" id="UP000244441">
    <property type="component" value="Chromosome"/>
</dbReference>
<name>A0A2S0VMM3_9ALTE</name>
<protein>
    <recommendedName>
        <fullName evidence="4">DUF4145 domain-containing protein</fullName>
    </recommendedName>
</protein>
<organism evidence="2 3">
    <name type="scientific">Saccharobesus litoralis</name>
    <dbReference type="NCBI Taxonomy" id="2172099"/>
    <lineage>
        <taxon>Bacteria</taxon>
        <taxon>Pseudomonadati</taxon>
        <taxon>Pseudomonadota</taxon>
        <taxon>Gammaproteobacteria</taxon>
        <taxon>Alteromonadales</taxon>
        <taxon>Alteromonadaceae</taxon>
        <taxon>Saccharobesus</taxon>
    </lineage>
</organism>
<gene>
    <name evidence="2" type="ORF">C2869_02900</name>
</gene>
<dbReference type="EMBL" id="CP026604">
    <property type="protein sequence ID" value="AWB65446.1"/>
    <property type="molecule type" value="Genomic_DNA"/>
</dbReference>
<feature type="transmembrane region" description="Helical" evidence="1">
    <location>
        <begin position="6"/>
        <end position="27"/>
    </location>
</feature>
<dbReference type="KEGG" id="cate:C2869_02900"/>
<dbReference type="RefSeq" id="WP_108601522.1">
    <property type="nucleotide sequence ID" value="NZ_CP026604.1"/>
</dbReference>
<sequence length="181" mass="21083">MDWMTFTIKLMDILVWPIVVTAAVYALRQQLRHLIPFTKKLKYKDFEMEFGQELKAAKRDAEKAFPEIKRDKKAMLIASADSMPSASIMDAWREVDQVAEKLVLAKRPQADLDTNQRYKLIEDLLIELKIVDTPKSKLFNELRTLRNKVAHAEAYQVSGTEAVQYIELCYRLIDYLQTNKV</sequence>
<keyword evidence="1" id="KW-0812">Transmembrane</keyword>
<reference evidence="2 3" key="1">
    <citation type="submission" date="2018-01" db="EMBL/GenBank/DDBJ databases">
        <title>Genome sequence of a Cantenovulum-like bacteria.</title>
        <authorList>
            <person name="Tan W.R."/>
            <person name="Lau N.-S."/>
            <person name="Go F."/>
            <person name="Amirul A.-A.A."/>
        </authorList>
    </citation>
    <scope>NUCLEOTIDE SEQUENCE [LARGE SCALE GENOMIC DNA]</scope>
    <source>
        <strain evidence="2 3">CCB-QB4</strain>
    </source>
</reference>
<evidence type="ECO:0000256" key="1">
    <source>
        <dbReference type="SAM" id="Phobius"/>
    </source>
</evidence>
<evidence type="ECO:0000313" key="3">
    <source>
        <dbReference type="Proteomes" id="UP000244441"/>
    </source>
</evidence>
<accession>A0A2S0VMM3</accession>
<keyword evidence="1" id="KW-0472">Membrane</keyword>
<proteinExistence type="predicted"/>
<keyword evidence="3" id="KW-1185">Reference proteome</keyword>
<dbReference type="AlphaFoldDB" id="A0A2S0VMM3"/>
<evidence type="ECO:0008006" key="4">
    <source>
        <dbReference type="Google" id="ProtNLM"/>
    </source>
</evidence>
<keyword evidence="1" id="KW-1133">Transmembrane helix</keyword>